<dbReference type="Gene3D" id="3.40.50.720">
    <property type="entry name" value="NAD(P)-binding Rossmann-like Domain"/>
    <property type="match status" value="1"/>
</dbReference>
<accession>A0A4R6VHZ6</accession>
<evidence type="ECO:0000256" key="9">
    <source>
        <dbReference type="ARBA" id="ARBA00023014"/>
    </source>
</evidence>
<dbReference type="Gene3D" id="3.20.20.70">
    <property type="entry name" value="Aldolase class I"/>
    <property type="match status" value="1"/>
</dbReference>
<dbReference type="EMBL" id="SNYO01000002">
    <property type="protein sequence ID" value="TDQ62714.1"/>
    <property type="molecule type" value="Genomic_DNA"/>
</dbReference>
<dbReference type="Proteomes" id="UP000295705">
    <property type="component" value="Unassembled WGS sequence"/>
</dbReference>
<evidence type="ECO:0000256" key="4">
    <source>
        <dbReference type="ARBA" id="ARBA00022630"/>
    </source>
</evidence>
<dbReference type="PRINTS" id="PR00419">
    <property type="entry name" value="ADXRDTASE"/>
</dbReference>
<keyword evidence="14" id="KW-1185">Reference proteome</keyword>
<evidence type="ECO:0000256" key="2">
    <source>
        <dbReference type="ARBA" id="ARBA00001966"/>
    </source>
</evidence>
<evidence type="ECO:0000313" key="14">
    <source>
        <dbReference type="Proteomes" id="UP000295705"/>
    </source>
</evidence>
<dbReference type="GO" id="GO:0033543">
    <property type="term" value="P:fatty acid beta-oxidation, unsaturated, even number, reductase/isomerase pathway"/>
    <property type="evidence" value="ECO:0007669"/>
    <property type="project" value="TreeGrafter"/>
</dbReference>
<evidence type="ECO:0000256" key="3">
    <source>
        <dbReference type="ARBA" id="ARBA00011048"/>
    </source>
</evidence>
<dbReference type="InterPro" id="IPR001155">
    <property type="entry name" value="OxRdtase_FMN_N"/>
</dbReference>
<gene>
    <name evidence="13" type="ORF">EV188_102369</name>
</gene>
<proteinExistence type="inferred from homology"/>
<dbReference type="GO" id="GO:0051536">
    <property type="term" value="F:iron-sulfur cluster binding"/>
    <property type="evidence" value="ECO:0007669"/>
    <property type="project" value="UniProtKB-KW"/>
</dbReference>
<dbReference type="Pfam" id="PF00724">
    <property type="entry name" value="Oxidored_FMN"/>
    <property type="match status" value="1"/>
</dbReference>
<evidence type="ECO:0000256" key="8">
    <source>
        <dbReference type="ARBA" id="ARBA00023004"/>
    </source>
</evidence>
<comment type="similarity">
    <text evidence="3">In the N-terminal section; belongs to the NADH:flavin oxidoreductase/NADH oxidase family.</text>
</comment>
<dbReference type="InterPro" id="IPR036188">
    <property type="entry name" value="FAD/NAD-bd_sf"/>
</dbReference>
<evidence type="ECO:0000259" key="11">
    <source>
        <dbReference type="Pfam" id="PF00724"/>
    </source>
</evidence>
<dbReference type="Pfam" id="PF07992">
    <property type="entry name" value="Pyr_redox_2"/>
    <property type="match status" value="1"/>
</dbReference>
<dbReference type="Gene3D" id="3.50.50.60">
    <property type="entry name" value="FAD/NAD(P)-binding domain"/>
    <property type="match status" value="1"/>
</dbReference>
<keyword evidence="9" id="KW-0411">Iron-sulfur</keyword>
<organism evidence="13 14">
    <name type="scientific">Actinomycetospora succinea</name>
    <dbReference type="NCBI Taxonomy" id="663603"/>
    <lineage>
        <taxon>Bacteria</taxon>
        <taxon>Bacillati</taxon>
        <taxon>Actinomycetota</taxon>
        <taxon>Actinomycetes</taxon>
        <taxon>Pseudonocardiales</taxon>
        <taxon>Pseudonocardiaceae</taxon>
        <taxon>Actinomycetospora</taxon>
    </lineage>
</organism>
<comment type="caution">
    <text evidence="13">The sequence shown here is derived from an EMBL/GenBank/DDBJ whole genome shotgun (WGS) entry which is preliminary data.</text>
</comment>
<keyword evidence="8" id="KW-0408">Iron</keyword>
<name>A0A4R6VHZ6_9PSEU</name>
<dbReference type="GO" id="GO:0046872">
    <property type="term" value="F:metal ion binding"/>
    <property type="evidence" value="ECO:0007669"/>
    <property type="project" value="UniProtKB-KW"/>
</dbReference>
<keyword evidence="6" id="KW-0479">Metal-binding</keyword>
<evidence type="ECO:0000256" key="5">
    <source>
        <dbReference type="ARBA" id="ARBA00022643"/>
    </source>
</evidence>
<dbReference type="InterPro" id="IPR051793">
    <property type="entry name" value="NADH:flavin_oxidoreductase"/>
</dbReference>
<dbReference type="InterPro" id="IPR023753">
    <property type="entry name" value="FAD/NAD-binding_dom"/>
</dbReference>
<reference evidence="13 14" key="1">
    <citation type="submission" date="2019-03" db="EMBL/GenBank/DDBJ databases">
        <title>Genomic Encyclopedia of Type Strains, Phase IV (KMG-IV): sequencing the most valuable type-strain genomes for metagenomic binning, comparative biology and taxonomic classification.</title>
        <authorList>
            <person name="Goeker M."/>
        </authorList>
    </citation>
    <scope>NUCLEOTIDE SEQUENCE [LARGE SCALE GENOMIC DNA]</scope>
    <source>
        <strain evidence="13 14">DSM 45775</strain>
    </source>
</reference>
<dbReference type="GO" id="GO:0010181">
    <property type="term" value="F:FMN binding"/>
    <property type="evidence" value="ECO:0007669"/>
    <property type="project" value="InterPro"/>
</dbReference>
<feature type="compositionally biased region" description="Basic and acidic residues" evidence="10">
    <location>
        <begin position="454"/>
        <end position="472"/>
    </location>
</feature>
<evidence type="ECO:0000256" key="1">
    <source>
        <dbReference type="ARBA" id="ARBA00001917"/>
    </source>
</evidence>
<sequence>MPRVLGEEIVLGRRTAPSRVLFGPHVTHLADPHRPRALGPDHVAHYRARAAGGTGVVVTEVASVVPEDHPYEDAPLAPLGGDGWAAIADACRPYGTVVLAGLGHAGGQGSSAYTRGPLWAPSAVPDPASGEVPASLSPWGISEIVAEFASAAALAVEAGCDGVEIQAGQHALLRQFLSGLTNQRDDVYGDDRALLLVEVVRAVRSAIGSRVLGLRLTVDELAPWAGITPSSARAVVERVADLVDLVVPVRGSALTVGATRPDAHTEPGFLRDVCSSVRVPGVATVLAGSVVDVPFAADVLASGDADLVEMTRAQLADADLVAAVRAGSAPRPCVLTNQQCRVRDVRNPRISCTVAAPEVPERVVGRSVSPVVVIGAGPAGLEAARTLARAGCPVHLVERASTVGGLLPLVAGLPGRERFARLVDWYVDELAALGVPISLGVAAGSGVLQRGGHPRHEAERELPRRRPNTRVERQEITHDLESGRAVLACGGVDRPGRGTPIAAALRDGVPPGPVVIEDPVGDGAAVALAELLAAEGREVSIVAPGLLIGPGLARTGDLVDAQARLARAGVRRVTESSVTGWSDGVVSVADVVTGAVSSLPAAVLVDAGPRRAPSFAAGPGLIAVGDAVAPRTVAEAIREGRAAARELLA</sequence>
<comment type="cofactor">
    <cofactor evidence="1">
        <name>FMN</name>
        <dbReference type="ChEBI" id="CHEBI:58210"/>
    </cofactor>
</comment>
<keyword evidence="4" id="KW-0285">Flavoprotein</keyword>
<keyword evidence="7" id="KW-0560">Oxidoreductase</keyword>
<feature type="region of interest" description="Disordered" evidence="10">
    <location>
        <begin position="448"/>
        <end position="472"/>
    </location>
</feature>
<evidence type="ECO:0000259" key="12">
    <source>
        <dbReference type="Pfam" id="PF07992"/>
    </source>
</evidence>
<dbReference type="SUPFAM" id="SSF51395">
    <property type="entry name" value="FMN-linked oxidoreductases"/>
    <property type="match status" value="1"/>
</dbReference>
<dbReference type="PANTHER" id="PTHR42917:SF2">
    <property type="entry name" value="2,4-DIENOYL-COA REDUCTASE [(2E)-ENOYL-COA-PRODUCING]"/>
    <property type="match status" value="1"/>
</dbReference>
<evidence type="ECO:0000256" key="10">
    <source>
        <dbReference type="SAM" id="MobiDB-lite"/>
    </source>
</evidence>
<evidence type="ECO:0000256" key="6">
    <source>
        <dbReference type="ARBA" id="ARBA00022723"/>
    </source>
</evidence>
<dbReference type="InterPro" id="IPR013785">
    <property type="entry name" value="Aldolase_TIM"/>
</dbReference>
<evidence type="ECO:0000256" key="7">
    <source>
        <dbReference type="ARBA" id="ARBA00023002"/>
    </source>
</evidence>
<dbReference type="AlphaFoldDB" id="A0A4R6VHZ6"/>
<dbReference type="PANTHER" id="PTHR42917">
    <property type="entry name" value="2,4-DIENOYL-COA REDUCTASE"/>
    <property type="match status" value="1"/>
</dbReference>
<protein>
    <submittedName>
        <fullName evidence="13">2,4-dienoyl-CoA reductase-like NADH-dependent reductase (Old Yellow Enzyme family)</fullName>
    </submittedName>
</protein>
<comment type="cofactor">
    <cofactor evidence="2">
        <name>[4Fe-4S] cluster</name>
        <dbReference type="ChEBI" id="CHEBI:49883"/>
    </cofactor>
</comment>
<dbReference type="GO" id="GO:0008670">
    <property type="term" value="F:2,4-dienoyl-CoA reductase (NADPH) activity"/>
    <property type="evidence" value="ECO:0007669"/>
    <property type="project" value="TreeGrafter"/>
</dbReference>
<feature type="domain" description="FAD/NAD(P)-binding" evidence="12">
    <location>
        <begin position="371"/>
        <end position="407"/>
    </location>
</feature>
<dbReference type="SUPFAM" id="SSF51905">
    <property type="entry name" value="FAD/NAD(P)-binding domain"/>
    <property type="match status" value="1"/>
</dbReference>
<keyword evidence="5" id="KW-0288">FMN</keyword>
<evidence type="ECO:0000313" key="13">
    <source>
        <dbReference type="EMBL" id="TDQ62714.1"/>
    </source>
</evidence>
<feature type="domain" description="NADH:flavin oxidoreductase/NADH oxidase N-terminal" evidence="11">
    <location>
        <begin position="9"/>
        <end position="327"/>
    </location>
</feature>